<dbReference type="RefSeq" id="XP_018038707.1">
    <property type="nucleotide sequence ID" value="XM_018182678.1"/>
</dbReference>
<dbReference type="PANTHER" id="PTHR35041:SF6">
    <property type="entry name" value="FORMYLMETHIONINE DEFORMYLASE-LIKE PROTEIN-RELATED"/>
    <property type="match status" value="1"/>
</dbReference>
<keyword evidence="1" id="KW-1133">Transmembrane helix</keyword>
<name>A0A177CN03_9PLEO</name>
<keyword evidence="1" id="KW-0812">Transmembrane</keyword>
<evidence type="ECO:0000313" key="3">
    <source>
        <dbReference type="EMBL" id="OAG08342.1"/>
    </source>
</evidence>
<dbReference type="OrthoDB" id="5322539at2759"/>
<proteinExistence type="predicted"/>
<protein>
    <submittedName>
        <fullName evidence="3">Uncharacterized protein</fullName>
    </submittedName>
</protein>
<feature type="transmembrane region" description="Helical" evidence="1">
    <location>
        <begin position="351"/>
        <end position="373"/>
    </location>
</feature>
<dbReference type="Proteomes" id="UP000077069">
    <property type="component" value="Unassembled WGS sequence"/>
</dbReference>
<evidence type="ECO:0000256" key="1">
    <source>
        <dbReference type="SAM" id="Phobius"/>
    </source>
</evidence>
<evidence type="ECO:0000313" key="4">
    <source>
        <dbReference type="Proteomes" id="UP000077069"/>
    </source>
</evidence>
<dbReference type="EMBL" id="KV441550">
    <property type="protein sequence ID" value="OAG08342.1"/>
    <property type="molecule type" value="Genomic_DNA"/>
</dbReference>
<organism evidence="3 4">
    <name type="scientific">Paraphaeosphaeria sporulosa</name>
    <dbReference type="NCBI Taxonomy" id="1460663"/>
    <lineage>
        <taxon>Eukaryota</taxon>
        <taxon>Fungi</taxon>
        <taxon>Dikarya</taxon>
        <taxon>Ascomycota</taxon>
        <taxon>Pezizomycotina</taxon>
        <taxon>Dothideomycetes</taxon>
        <taxon>Pleosporomycetidae</taxon>
        <taxon>Pleosporales</taxon>
        <taxon>Massarineae</taxon>
        <taxon>Didymosphaeriaceae</taxon>
        <taxon>Paraphaeosphaeria</taxon>
    </lineage>
</organism>
<feature type="chain" id="PRO_5008058380" evidence="2">
    <location>
        <begin position="20"/>
        <end position="424"/>
    </location>
</feature>
<keyword evidence="4" id="KW-1185">Reference proteome</keyword>
<keyword evidence="2" id="KW-0732">Signal</keyword>
<evidence type="ECO:0000256" key="2">
    <source>
        <dbReference type="SAM" id="SignalP"/>
    </source>
</evidence>
<dbReference type="GeneID" id="28766164"/>
<keyword evidence="1" id="KW-0472">Membrane</keyword>
<sequence>MPLLAVAALISWTVPFAAVISPGSLPVALNETQHTIPYQIPQLPTLFDNYGSFTDTVADGSNPEGPLTSIGGVVTSINGRVATTELWQVALGTAVSGQIAALAMRYRNMTYQYQFYGPVLKCVTVKNVTKLKNTLNNTFQGNLTSANYTSWVAGSGLVSENPQIRPETLDQFSDESTGAGIYIARGGGSGYDGAPALSSNTNATECRLHNGSYNVAFQFRYPEQNLTVLNLDYGAPIGLSQETLYKNLPREAYAGIMEAFCRLLVGYISGPPDPSTTPWTQQTFFTSANILHIDWSEAEKTRTGLEQLFQNITLSLLSRSSFIKNSTEADFIPITAFSFVNVYRYDHIGLFLAYGLALLGTLLCAIVGLHAAWANKGSYRNTFSTFVRSTDNDELRSLLDSEDDGRDPLPKQLGPVELVMHRSR</sequence>
<accession>A0A177CN03</accession>
<dbReference type="STRING" id="1460663.A0A177CN03"/>
<gene>
    <name evidence="3" type="ORF">CC84DRAFT_1214848</name>
</gene>
<reference evidence="3 4" key="1">
    <citation type="submission" date="2016-05" db="EMBL/GenBank/DDBJ databases">
        <title>Comparative analysis of secretome profiles of manganese(II)-oxidizing ascomycete fungi.</title>
        <authorList>
            <consortium name="DOE Joint Genome Institute"/>
            <person name="Zeiner C.A."/>
            <person name="Purvine S.O."/>
            <person name="Zink E.M."/>
            <person name="Wu S."/>
            <person name="Pasa-Tolic L."/>
            <person name="Chaput D.L."/>
            <person name="Haridas S."/>
            <person name="Grigoriev I.V."/>
            <person name="Santelli C.M."/>
            <person name="Hansel C.M."/>
        </authorList>
    </citation>
    <scope>NUCLEOTIDE SEQUENCE [LARGE SCALE GENOMIC DNA]</scope>
    <source>
        <strain evidence="3 4">AP3s5-JAC2a</strain>
    </source>
</reference>
<dbReference type="InParanoid" id="A0A177CN03"/>
<dbReference type="AlphaFoldDB" id="A0A177CN03"/>
<dbReference type="PANTHER" id="PTHR35041">
    <property type="entry name" value="MEDIATOR OF RNA POLYMERASE II TRANSCRIPTION SUBUNIT 1"/>
    <property type="match status" value="1"/>
</dbReference>
<feature type="signal peptide" evidence="2">
    <location>
        <begin position="1"/>
        <end position="19"/>
    </location>
</feature>